<evidence type="ECO:0000256" key="1">
    <source>
        <dbReference type="ARBA" id="ARBA00010062"/>
    </source>
</evidence>
<protein>
    <submittedName>
        <fullName evidence="5">ABC-type branched-chain amino acid transport system, substrate-binding protein</fullName>
    </submittedName>
</protein>
<feature type="chain" id="PRO_5038465179" evidence="3">
    <location>
        <begin position="22"/>
        <end position="444"/>
    </location>
</feature>
<dbReference type="Gene3D" id="3.40.50.2300">
    <property type="match status" value="2"/>
</dbReference>
<organism evidence="5 6">
    <name type="scientific">Parafrankia irregularis</name>
    <dbReference type="NCBI Taxonomy" id="795642"/>
    <lineage>
        <taxon>Bacteria</taxon>
        <taxon>Bacillati</taxon>
        <taxon>Actinomycetota</taxon>
        <taxon>Actinomycetes</taxon>
        <taxon>Frankiales</taxon>
        <taxon>Frankiaceae</taxon>
        <taxon>Parafrankia</taxon>
    </lineage>
</organism>
<accession>A0A0S4QYJ3</accession>
<gene>
    <name evidence="5" type="ORF">Ga0074812_1446</name>
</gene>
<dbReference type="SUPFAM" id="SSF53822">
    <property type="entry name" value="Periplasmic binding protein-like I"/>
    <property type="match status" value="1"/>
</dbReference>
<dbReference type="PANTHER" id="PTHR47235">
    <property type="entry name" value="BLR6548 PROTEIN"/>
    <property type="match status" value="1"/>
</dbReference>
<name>A0A0S4QYJ3_9ACTN</name>
<dbReference type="RefSeq" id="WP_091285846.1">
    <property type="nucleotide sequence ID" value="NZ_FAOZ01000044.1"/>
</dbReference>
<comment type="similarity">
    <text evidence="1">Belongs to the leucine-binding protein family.</text>
</comment>
<dbReference type="InterPro" id="IPR028082">
    <property type="entry name" value="Peripla_BP_I"/>
</dbReference>
<sequence>MNSILALARRLAVPLAAICLAAACTNSGGDTDGQTGPPPAPPGTVPGVTSSEIRFAVLATGSNNPIGTCIMECFTQGIEDYFSFRNSAGGAHGRKLVVTTRVDDQLGKNKEGALQIISANDTFATFGAAQLPTGWDDLYKAGIPQYVWAIQSEAMNGKDSIFGNIAPTCLDCTIRSFAYVAEKKKATRIAALGYNVPGAPKKCVGTITDTISLYSGETGQQIVYSNDNMTYGLPNGVGPEVSAMRAAGVDMVIGCFDLNGMKTLAQEMERQGLADVPMYHLNTYDHAFVAAAGDLFEGDVVTVLFRPFEATSRSGGIAEYLRWTSRGGHQPTEAGMNGWINADLAYQGLLAAGPNFDRKSVVAATNRMTDYDAGGLVNPIDWSRQHEWPTQDDPATHGYRQECYAFVEIRNGKFQIFGGTTEKPFVCWQNKDRSWSEPTPTSFG</sequence>
<proteinExistence type="inferred from homology"/>
<feature type="signal peptide" evidence="3">
    <location>
        <begin position="1"/>
        <end position="21"/>
    </location>
</feature>
<evidence type="ECO:0000313" key="5">
    <source>
        <dbReference type="EMBL" id="CUU60645.1"/>
    </source>
</evidence>
<evidence type="ECO:0000313" key="6">
    <source>
        <dbReference type="Proteomes" id="UP000198802"/>
    </source>
</evidence>
<feature type="domain" description="Leucine-binding protein" evidence="4">
    <location>
        <begin position="72"/>
        <end position="390"/>
    </location>
</feature>
<dbReference type="PANTHER" id="PTHR47235:SF1">
    <property type="entry name" value="BLR6548 PROTEIN"/>
    <property type="match status" value="1"/>
</dbReference>
<keyword evidence="6" id="KW-1185">Reference proteome</keyword>
<keyword evidence="2 3" id="KW-0732">Signal</keyword>
<dbReference type="Proteomes" id="UP000198802">
    <property type="component" value="Unassembled WGS sequence"/>
</dbReference>
<reference evidence="6" key="1">
    <citation type="submission" date="2015-11" db="EMBL/GenBank/DDBJ databases">
        <authorList>
            <person name="Varghese N."/>
        </authorList>
    </citation>
    <scope>NUCLEOTIDE SEQUENCE [LARGE SCALE GENOMIC DNA]</scope>
    <source>
        <strain evidence="6">DSM 45899</strain>
    </source>
</reference>
<dbReference type="EMBL" id="FAOZ01000044">
    <property type="protein sequence ID" value="CUU60645.1"/>
    <property type="molecule type" value="Genomic_DNA"/>
</dbReference>
<evidence type="ECO:0000256" key="2">
    <source>
        <dbReference type="ARBA" id="ARBA00022729"/>
    </source>
</evidence>
<dbReference type="InterPro" id="IPR028081">
    <property type="entry name" value="Leu-bd"/>
</dbReference>
<evidence type="ECO:0000256" key="3">
    <source>
        <dbReference type="SAM" id="SignalP"/>
    </source>
</evidence>
<dbReference type="AlphaFoldDB" id="A0A0S4QYJ3"/>
<evidence type="ECO:0000259" key="4">
    <source>
        <dbReference type="Pfam" id="PF13458"/>
    </source>
</evidence>
<dbReference type="Pfam" id="PF13458">
    <property type="entry name" value="Peripla_BP_6"/>
    <property type="match status" value="1"/>
</dbReference>